<proteinExistence type="predicted"/>
<name>A0A0G4P5Q3_PENC3</name>
<evidence type="ECO:0000313" key="2">
    <source>
        <dbReference type="Proteomes" id="UP000053732"/>
    </source>
</evidence>
<dbReference type="Proteomes" id="UP000053732">
    <property type="component" value="Unassembled WGS sequence"/>
</dbReference>
<evidence type="ECO:0000313" key="1">
    <source>
        <dbReference type="EMBL" id="CRL21645.1"/>
    </source>
</evidence>
<accession>A0A0G4P5Q3</accession>
<protein>
    <submittedName>
        <fullName evidence="1">Str. FM013</fullName>
    </submittedName>
</protein>
<organism evidence="1 2">
    <name type="scientific">Penicillium camemberti (strain FM 013)</name>
    <dbReference type="NCBI Taxonomy" id="1429867"/>
    <lineage>
        <taxon>Eukaryota</taxon>
        <taxon>Fungi</taxon>
        <taxon>Dikarya</taxon>
        <taxon>Ascomycota</taxon>
        <taxon>Pezizomycotina</taxon>
        <taxon>Eurotiomycetes</taxon>
        <taxon>Eurotiomycetidae</taxon>
        <taxon>Eurotiales</taxon>
        <taxon>Aspergillaceae</taxon>
        <taxon>Penicillium</taxon>
    </lineage>
</organism>
<keyword evidence="2" id="KW-1185">Reference proteome</keyword>
<sequence length="158" mass="17433">MIPNKCTMYTSQKVGKRRIKLSLPADRHSESGIYLEWCHIHIPRGEKWRTPGCGSVPSGIFTGLSARRPCRVGVSLPPVPFVPHLGPLVGFFHKAGGTSDESSLFNIILGTGAPRPPVITLRDSAGQEKEIYAPWVTFYTWTSWQVGDTAVVLRKECS</sequence>
<gene>
    <name evidence="1" type="ORF">PCAMFM013_S006g000185</name>
</gene>
<dbReference type="EMBL" id="HG793139">
    <property type="protein sequence ID" value="CRL21645.1"/>
    <property type="molecule type" value="Genomic_DNA"/>
</dbReference>
<reference evidence="1 2" key="1">
    <citation type="journal article" date="2014" name="Nat. Commun.">
        <title>Multiple recent horizontal transfers of a large genomic region in cheese making fungi.</title>
        <authorList>
            <person name="Cheeseman K."/>
            <person name="Ropars J."/>
            <person name="Renault P."/>
            <person name="Dupont J."/>
            <person name="Gouzy J."/>
            <person name="Branca A."/>
            <person name="Abraham A.L."/>
            <person name="Ceppi M."/>
            <person name="Conseiller E."/>
            <person name="Debuchy R."/>
            <person name="Malagnac F."/>
            <person name="Goarin A."/>
            <person name="Silar P."/>
            <person name="Lacoste S."/>
            <person name="Sallet E."/>
            <person name="Bensimon A."/>
            <person name="Giraud T."/>
            <person name="Brygoo Y."/>
        </authorList>
    </citation>
    <scope>NUCLEOTIDE SEQUENCE [LARGE SCALE GENOMIC DNA]</scope>
    <source>
        <strain evidence="2">FM 013</strain>
    </source>
</reference>
<dbReference type="AlphaFoldDB" id="A0A0G4P5Q3"/>